<evidence type="ECO:0000256" key="7">
    <source>
        <dbReference type="ARBA" id="ARBA00048242"/>
    </source>
</evidence>
<keyword evidence="4 8" id="KW-0274">FAD</keyword>
<reference evidence="10" key="2">
    <citation type="submission" date="2023-05" db="EMBL/GenBank/DDBJ databases">
        <authorList>
            <person name="Fouks B."/>
        </authorList>
    </citation>
    <scope>NUCLEOTIDE SEQUENCE</scope>
    <source>
        <strain evidence="10">Stay&amp;Tobe</strain>
        <tissue evidence="10">Testes</tissue>
    </source>
</reference>
<evidence type="ECO:0000256" key="6">
    <source>
        <dbReference type="ARBA" id="ARBA00023062"/>
    </source>
</evidence>
<sequence>MVSGCSKLLRCAVASGCCNYRHSSHASINTIKPTYEASPCTLEFDDHRTVFQHKSTWQLFRALIVLRACASDYLVDNSLKLLRQGRKLLGERMLGWLLHPTVYLQFVAGKSGSDLAVTAELLRKLNIRLMVAPTLEEDVGESSTSQEKYDKNLQEMLRLADMTHCYGGTQPCLQTKITAMVSADTLSNLTRACANEKLETCTKMVEHIASAMTGGKDVEDIGVNHTDRHNITLALRRLRLLGEVATSKNLRLLVDAEYSYMNPGCSLLTLAMMTVFNQQRPVVSNTYQCYFKRAMQMITHELDILNKLGACFGVKLVRGAYLEKERRLDPTSVCESHYNTGQNYQKVLERALLHVLEAGPERSLLIMATHNEDAVRHAVSRIQQLGLDTAAGHVVFAQIYGMAEQISLPLAKAGYIVYKSVPVGSLSQVLPYLARRAAENRSVLHGARKERELLQQELFWRFRNVLKI</sequence>
<accession>A0AAD8E3S3</accession>
<dbReference type="EMBL" id="JASPKZ010009805">
    <property type="protein sequence ID" value="KAJ9576208.1"/>
    <property type="molecule type" value="Genomic_DNA"/>
</dbReference>
<evidence type="ECO:0000256" key="8">
    <source>
        <dbReference type="RuleBase" id="RU364054"/>
    </source>
</evidence>
<dbReference type="EC" id="1.5.5.2" evidence="8"/>
<protein>
    <recommendedName>
        <fullName evidence="8">Proline dehydrogenase</fullName>
        <ecNumber evidence="8">1.5.5.2</ecNumber>
    </recommendedName>
</protein>
<reference evidence="10" key="1">
    <citation type="journal article" date="2023" name="IScience">
        <title>Live-bearing cockroach genome reveals convergent evolutionary mechanisms linked to viviparity in insects and beyond.</title>
        <authorList>
            <person name="Fouks B."/>
            <person name="Harrison M.C."/>
            <person name="Mikhailova A.A."/>
            <person name="Marchal E."/>
            <person name="English S."/>
            <person name="Carruthers M."/>
            <person name="Jennings E.C."/>
            <person name="Chiamaka E.L."/>
            <person name="Frigard R.A."/>
            <person name="Pippel M."/>
            <person name="Attardo G.M."/>
            <person name="Benoit J.B."/>
            <person name="Bornberg-Bauer E."/>
            <person name="Tobe S.S."/>
        </authorList>
    </citation>
    <scope>NUCLEOTIDE SEQUENCE</scope>
    <source>
        <strain evidence="10">Stay&amp;Tobe</strain>
    </source>
</reference>
<dbReference type="InterPro" id="IPR002872">
    <property type="entry name" value="Proline_DH_dom"/>
</dbReference>
<feature type="domain" description="Proline dehydrogenase" evidence="9">
    <location>
        <begin position="188"/>
        <end position="444"/>
    </location>
</feature>
<dbReference type="GO" id="GO:0004657">
    <property type="term" value="F:proline dehydrogenase activity"/>
    <property type="evidence" value="ECO:0007669"/>
    <property type="project" value="UniProtKB-EC"/>
</dbReference>
<dbReference type="GO" id="GO:0010133">
    <property type="term" value="P:L-proline catabolic process to L-glutamate"/>
    <property type="evidence" value="ECO:0007669"/>
    <property type="project" value="TreeGrafter"/>
</dbReference>
<comment type="caution">
    <text evidence="10">The sequence shown here is derived from an EMBL/GenBank/DDBJ whole genome shotgun (WGS) entry which is preliminary data.</text>
</comment>
<evidence type="ECO:0000256" key="5">
    <source>
        <dbReference type="ARBA" id="ARBA00023002"/>
    </source>
</evidence>
<proteinExistence type="inferred from homology"/>
<dbReference type="Gene3D" id="3.20.20.220">
    <property type="match status" value="1"/>
</dbReference>
<dbReference type="AlphaFoldDB" id="A0AAD8E3S3"/>
<comment type="similarity">
    <text evidence="2 8">Belongs to the proline oxidase family.</text>
</comment>
<dbReference type="Proteomes" id="UP001233999">
    <property type="component" value="Unassembled WGS sequence"/>
</dbReference>
<evidence type="ECO:0000259" key="9">
    <source>
        <dbReference type="Pfam" id="PF01619"/>
    </source>
</evidence>
<evidence type="ECO:0000313" key="10">
    <source>
        <dbReference type="EMBL" id="KAJ9576208.1"/>
    </source>
</evidence>
<comment type="catalytic activity">
    <reaction evidence="8">
        <text>L-proline + a quinone = (S)-1-pyrroline-5-carboxylate + a quinol + H(+)</text>
        <dbReference type="Rhea" id="RHEA:23784"/>
        <dbReference type="ChEBI" id="CHEBI:15378"/>
        <dbReference type="ChEBI" id="CHEBI:17388"/>
        <dbReference type="ChEBI" id="CHEBI:24646"/>
        <dbReference type="ChEBI" id="CHEBI:60039"/>
        <dbReference type="ChEBI" id="CHEBI:132124"/>
        <dbReference type="EC" id="1.5.5.2"/>
    </reaction>
</comment>
<evidence type="ECO:0000256" key="4">
    <source>
        <dbReference type="ARBA" id="ARBA00022827"/>
    </source>
</evidence>
<keyword evidence="6 8" id="KW-0642">Proline metabolism</keyword>
<dbReference type="GO" id="GO:0071949">
    <property type="term" value="F:FAD binding"/>
    <property type="evidence" value="ECO:0007669"/>
    <property type="project" value="TreeGrafter"/>
</dbReference>
<comment type="catalytic activity">
    <reaction evidence="7">
        <text>trans-4-hydroxy-L-proline + a quinone = (3R,5S)-1-pyrroline-3-hydroxy-5-carboxylate + a quinol + H(+)</text>
        <dbReference type="Rhea" id="RHEA:52512"/>
        <dbReference type="ChEBI" id="CHEBI:15378"/>
        <dbReference type="ChEBI" id="CHEBI:24646"/>
        <dbReference type="ChEBI" id="CHEBI:58375"/>
        <dbReference type="ChEBI" id="CHEBI:62612"/>
        <dbReference type="ChEBI" id="CHEBI:132124"/>
        <dbReference type="EC" id="1.5.5.3"/>
    </reaction>
</comment>
<name>A0AAD8E3S3_DIPPU</name>
<gene>
    <name evidence="10" type="ORF">L9F63_006941</name>
</gene>
<comment type="function">
    <text evidence="8">Converts proline to delta-1-pyrroline-5-carboxylate.</text>
</comment>
<keyword evidence="3 8" id="KW-0285">Flavoprotein</keyword>
<dbReference type="InterPro" id="IPR015659">
    <property type="entry name" value="Proline_oxidase"/>
</dbReference>
<evidence type="ECO:0000256" key="1">
    <source>
        <dbReference type="ARBA" id="ARBA00001974"/>
    </source>
</evidence>
<organism evidence="10 11">
    <name type="scientific">Diploptera punctata</name>
    <name type="common">Pacific beetle cockroach</name>
    <dbReference type="NCBI Taxonomy" id="6984"/>
    <lineage>
        <taxon>Eukaryota</taxon>
        <taxon>Metazoa</taxon>
        <taxon>Ecdysozoa</taxon>
        <taxon>Arthropoda</taxon>
        <taxon>Hexapoda</taxon>
        <taxon>Insecta</taxon>
        <taxon>Pterygota</taxon>
        <taxon>Neoptera</taxon>
        <taxon>Polyneoptera</taxon>
        <taxon>Dictyoptera</taxon>
        <taxon>Blattodea</taxon>
        <taxon>Blaberoidea</taxon>
        <taxon>Blaberidae</taxon>
        <taxon>Diplopterinae</taxon>
        <taxon>Diploptera</taxon>
    </lineage>
</organism>
<keyword evidence="11" id="KW-1185">Reference proteome</keyword>
<dbReference type="PANTHER" id="PTHR13914">
    <property type="entry name" value="PROLINE OXIDASE"/>
    <property type="match status" value="1"/>
</dbReference>
<dbReference type="PANTHER" id="PTHR13914:SF29">
    <property type="entry name" value="HYDROXYPROLINE DEHYDROGENASE"/>
    <property type="match status" value="1"/>
</dbReference>
<dbReference type="Pfam" id="PF01619">
    <property type="entry name" value="Pro_dh"/>
    <property type="match status" value="1"/>
</dbReference>
<evidence type="ECO:0000256" key="3">
    <source>
        <dbReference type="ARBA" id="ARBA00022630"/>
    </source>
</evidence>
<evidence type="ECO:0000313" key="11">
    <source>
        <dbReference type="Proteomes" id="UP001233999"/>
    </source>
</evidence>
<dbReference type="SUPFAM" id="SSF51730">
    <property type="entry name" value="FAD-linked oxidoreductase"/>
    <property type="match status" value="1"/>
</dbReference>
<dbReference type="GO" id="GO:0005739">
    <property type="term" value="C:mitochondrion"/>
    <property type="evidence" value="ECO:0007669"/>
    <property type="project" value="TreeGrafter"/>
</dbReference>
<evidence type="ECO:0000256" key="2">
    <source>
        <dbReference type="ARBA" id="ARBA00005869"/>
    </source>
</evidence>
<comment type="cofactor">
    <cofactor evidence="1 8">
        <name>FAD</name>
        <dbReference type="ChEBI" id="CHEBI:57692"/>
    </cofactor>
</comment>
<dbReference type="InterPro" id="IPR029041">
    <property type="entry name" value="FAD-linked_oxidoreductase-like"/>
</dbReference>
<keyword evidence="5 8" id="KW-0560">Oxidoreductase</keyword>